<dbReference type="PANTHER" id="PTHR43584:SF8">
    <property type="entry name" value="N-ACETYLMURAMATE ALPHA-1-PHOSPHATE URIDYLYLTRANSFERASE"/>
    <property type="match status" value="1"/>
</dbReference>
<keyword evidence="2" id="KW-0548">Nucleotidyltransferase</keyword>
<proteinExistence type="predicted"/>
<dbReference type="PANTHER" id="PTHR43584">
    <property type="entry name" value="NUCLEOTIDYL TRANSFERASE"/>
    <property type="match status" value="1"/>
</dbReference>
<keyword evidence="1 4" id="KW-0808">Transferase</keyword>
<gene>
    <name evidence="4" type="ORF">SAMN02745202_00158</name>
</gene>
<accession>A0A1T4KTN7</accession>
<dbReference type="eggNOG" id="COG1208">
    <property type="taxonomic scope" value="Bacteria"/>
</dbReference>
<evidence type="ECO:0000256" key="2">
    <source>
        <dbReference type="ARBA" id="ARBA00022695"/>
    </source>
</evidence>
<dbReference type="SUPFAM" id="SSF53448">
    <property type="entry name" value="Nucleotide-diphospho-sugar transferases"/>
    <property type="match status" value="1"/>
</dbReference>
<dbReference type="EMBL" id="FUXK01000002">
    <property type="protein sequence ID" value="SJZ45792.1"/>
    <property type="molecule type" value="Genomic_DNA"/>
</dbReference>
<feature type="domain" description="Nucleotidyl transferase" evidence="3">
    <location>
        <begin position="3"/>
        <end position="119"/>
    </location>
</feature>
<reference evidence="4 5" key="1">
    <citation type="submission" date="2017-02" db="EMBL/GenBank/DDBJ databases">
        <authorList>
            <person name="Peterson S.W."/>
        </authorList>
    </citation>
    <scope>NUCLEOTIDE SEQUENCE [LARGE SCALE GENOMIC DNA]</scope>
    <source>
        <strain evidence="4 5">ATCC 43324</strain>
    </source>
</reference>
<dbReference type="STRING" id="28136.SAMN02745202_00158"/>
<dbReference type="Pfam" id="PF00483">
    <property type="entry name" value="NTP_transferase"/>
    <property type="match status" value="1"/>
</dbReference>
<name>A0A1T4KTN7_9BACT</name>
<sequence length="269" mass="30139">MQAMIFAAGLGTRLKPLTDKLPKALIEIDGVPLLKRVIEKLKVSGCDHIVINVHHFAPLIIDYLKTNDNFGVDIRVSDETAELLETGGGLKHAQQLFRSDEPILIHNVDILSNIDLRTFYTTDRMMLCPTCGVPHEQASAVLLVSQRVTQRYLLFNDQMRLVGWVNLATDEVKSPFTEVQQASIDAIQHNYQLFAFSGIHLFSPTLFPLMESFANRFSIIDFYLKNCRQVAIKGCVAQNLQLLDVGKVETLDAAHKFVESLSDTGQITL</sequence>
<evidence type="ECO:0000313" key="4">
    <source>
        <dbReference type="EMBL" id="SJZ45792.1"/>
    </source>
</evidence>
<dbReference type="InterPro" id="IPR005835">
    <property type="entry name" value="NTP_transferase_dom"/>
</dbReference>
<dbReference type="Proteomes" id="UP000190065">
    <property type="component" value="Unassembled WGS sequence"/>
</dbReference>
<dbReference type="AlphaFoldDB" id="A0A1T4KTN7"/>
<evidence type="ECO:0000256" key="1">
    <source>
        <dbReference type="ARBA" id="ARBA00022679"/>
    </source>
</evidence>
<dbReference type="Gene3D" id="3.90.550.10">
    <property type="entry name" value="Spore Coat Polysaccharide Biosynthesis Protein SpsA, Chain A"/>
    <property type="match status" value="1"/>
</dbReference>
<dbReference type="GO" id="GO:0016779">
    <property type="term" value="F:nucleotidyltransferase activity"/>
    <property type="evidence" value="ECO:0007669"/>
    <property type="project" value="UniProtKB-KW"/>
</dbReference>
<evidence type="ECO:0000259" key="3">
    <source>
        <dbReference type="Pfam" id="PF00483"/>
    </source>
</evidence>
<protein>
    <submittedName>
        <fullName evidence="4">Nucleotidyl transferase</fullName>
    </submittedName>
</protein>
<dbReference type="InterPro" id="IPR029044">
    <property type="entry name" value="Nucleotide-diphossugar_trans"/>
</dbReference>
<organism evidence="4 5">
    <name type="scientific">Segatella oulorum</name>
    <dbReference type="NCBI Taxonomy" id="28136"/>
    <lineage>
        <taxon>Bacteria</taxon>
        <taxon>Pseudomonadati</taxon>
        <taxon>Bacteroidota</taxon>
        <taxon>Bacteroidia</taxon>
        <taxon>Bacteroidales</taxon>
        <taxon>Prevotellaceae</taxon>
        <taxon>Segatella</taxon>
    </lineage>
</organism>
<dbReference type="InterPro" id="IPR050065">
    <property type="entry name" value="GlmU-like"/>
</dbReference>
<evidence type="ECO:0000313" key="5">
    <source>
        <dbReference type="Proteomes" id="UP000190065"/>
    </source>
</evidence>